<evidence type="ECO:0000313" key="1">
    <source>
        <dbReference type="Ensembl" id="ENSMAMP00000038314.1"/>
    </source>
</evidence>
<organism evidence="1 2">
    <name type="scientific">Mastacembelus armatus</name>
    <name type="common">zig-zag eel</name>
    <dbReference type="NCBI Taxonomy" id="205130"/>
    <lineage>
        <taxon>Eukaryota</taxon>
        <taxon>Metazoa</taxon>
        <taxon>Chordata</taxon>
        <taxon>Craniata</taxon>
        <taxon>Vertebrata</taxon>
        <taxon>Euteleostomi</taxon>
        <taxon>Actinopterygii</taxon>
        <taxon>Neopterygii</taxon>
        <taxon>Teleostei</taxon>
        <taxon>Neoteleostei</taxon>
        <taxon>Acanthomorphata</taxon>
        <taxon>Anabantaria</taxon>
        <taxon>Synbranchiformes</taxon>
        <taxon>Mastacembelidae</taxon>
        <taxon>Mastacembelus</taxon>
    </lineage>
</organism>
<proteinExistence type="predicted"/>
<keyword evidence="2" id="KW-1185">Reference proteome</keyword>
<reference evidence="1" key="1">
    <citation type="submission" date="2025-08" db="UniProtKB">
        <authorList>
            <consortium name="Ensembl"/>
        </authorList>
    </citation>
    <scope>IDENTIFICATION</scope>
</reference>
<protein>
    <recommendedName>
        <fullName evidence="3">Interferon-induced very large GTPase 1</fullName>
    </recommendedName>
</protein>
<reference evidence="1" key="2">
    <citation type="submission" date="2025-09" db="UniProtKB">
        <authorList>
            <consortium name="Ensembl"/>
        </authorList>
    </citation>
    <scope>IDENTIFICATION</scope>
</reference>
<name>A0A7N8WK72_9TELE</name>
<dbReference type="Ensembl" id="ENSMAMT00000058293.1">
    <property type="protein sequence ID" value="ENSMAMP00000038314.1"/>
    <property type="gene ID" value="ENSMAMG00000027425.1"/>
</dbReference>
<dbReference type="PANTHER" id="PTHR22796:SF6">
    <property type="entry name" value="INTERFERON-INDUCED VERY LARGE GTPASE 1-RELATED"/>
    <property type="match status" value="1"/>
</dbReference>
<dbReference type="AlphaFoldDB" id="A0A7N8WK72"/>
<dbReference type="GeneTree" id="ENSGT00940000154393"/>
<accession>A0A7N8WK72</accession>
<evidence type="ECO:0008006" key="3">
    <source>
        <dbReference type="Google" id="ProtNLM"/>
    </source>
</evidence>
<sequence length="340" mass="39429">MTPRRKAGTSSAVVLGELICEKLKVSAVQAVCNKTAIDLAGEMKCTFPAFNGNRLNLEKHVLKSLAEEEDFNGFINYIRQPKSQVETFIRAEVKKYIFTEHKDKALDILRKNVDVINKLVIKTQRGDTNRWMEEFSSLLKDDLTFETICCQNFSDIENFDFLKEAIERRLVFISQEMKNLSVDKINESRQKPDQILIDQLCKCCWVTCPFCAAVCTNTLENHSPDKHNVPFHRPSGIKGWHFKGTVELVIYFCTTNVASDGSFYPHHDSETSIPFKQYQTAGEEYSTWQITPDESKLKYWKWFVCRFQTQLENYYKLKFQGREHEYHLSITGLTQTLTPV</sequence>
<dbReference type="PANTHER" id="PTHR22796">
    <property type="entry name" value="URG4-RELATED"/>
    <property type="match status" value="1"/>
</dbReference>
<dbReference type="InParanoid" id="A0A7N8WK72"/>
<dbReference type="Proteomes" id="UP000261640">
    <property type="component" value="Unplaced"/>
</dbReference>
<evidence type="ECO:0000313" key="2">
    <source>
        <dbReference type="Proteomes" id="UP000261640"/>
    </source>
</evidence>